<evidence type="ECO:0000256" key="4">
    <source>
        <dbReference type="ARBA" id="ARBA00022801"/>
    </source>
</evidence>
<dbReference type="SUPFAM" id="SSF51556">
    <property type="entry name" value="Metallo-dependent hydrolases"/>
    <property type="match status" value="1"/>
</dbReference>
<dbReference type="PROSITE" id="PS00483">
    <property type="entry name" value="DIHYDROOROTASE_2"/>
    <property type="match status" value="1"/>
</dbReference>
<dbReference type="Pfam" id="PF12890">
    <property type="entry name" value="DHOase"/>
    <property type="match status" value="1"/>
</dbReference>
<comment type="similarity">
    <text evidence="2 6">Belongs to the metallo-dependent hydrolases superfamily. DHOase family. Class I DHOase subfamily.</text>
</comment>
<feature type="domain" description="Dihydroorotase catalytic" evidence="8">
    <location>
        <begin position="370"/>
        <end position="557"/>
    </location>
</feature>
<evidence type="ECO:0000313" key="9">
    <source>
        <dbReference type="EMBL" id="TDE12298.1"/>
    </source>
</evidence>
<keyword evidence="3 6" id="KW-0479">Metal-binding</keyword>
<dbReference type="InParanoid" id="A0A4V2Z3C8"/>
<dbReference type="EC" id="3.5.2.3" evidence="6"/>
<evidence type="ECO:0000256" key="3">
    <source>
        <dbReference type="ARBA" id="ARBA00022723"/>
    </source>
</evidence>
<feature type="compositionally biased region" description="Basic and acidic residues" evidence="7">
    <location>
        <begin position="182"/>
        <end position="191"/>
    </location>
</feature>
<feature type="binding site" evidence="6">
    <location>
        <position position="381"/>
    </location>
    <ligand>
        <name>Zn(2+)</name>
        <dbReference type="ChEBI" id="CHEBI:29105"/>
        <label>1</label>
    </ligand>
</feature>
<feature type="binding site" evidence="6">
    <location>
        <position position="473"/>
    </location>
    <ligand>
        <name>Zn(2+)</name>
        <dbReference type="ChEBI" id="CHEBI:29105"/>
        <label>1</label>
    </ligand>
</feature>
<keyword evidence="5 6" id="KW-0665">Pyrimidine biosynthesis</keyword>
<dbReference type="AlphaFoldDB" id="A0A4V2Z3C8"/>
<feature type="binding site" evidence="6">
    <location>
        <begin position="644"/>
        <end position="645"/>
    </location>
    <ligand>
        <name>substrate</name>
    </ligand>
</feature>
<evidence type="ECO:0000256" key="1">
    <source>
        <dbReference type="ARBA" id="ARBA00002368"/>
    </source>
</evidence>
<dbReference type="NCBIfam" id="NF006836">
    <property type="entry name" value="PRK09357.1-1"/>
    <property type="match status" value="1"/>
</dbReference>
<dbReference type="InterPro" id="IPR032466">
    <property type="entry name" value="Metal_Hydrolase"/>
</dbReference>
<gene>
    <name evidence="6" type="primary">pyrC</name>
    <name evidence="9" type="ORF">E1269_08310</name>
</gene>
<feature type="binding site" evidence="6">
    <location>
        <position position="553"/>
    </location>
    <ligand>
        <name>Zn(2+)</name>
        <dbReference type="ChEBI" id="CHEBI:29105"/>
        <label>2</label>
    </ligand>
</feature>
<feature type="active site" evidence="6">
    <location>
        <position position="626"/>
    </location>
</feature>
<dbReference type="GO" id="GO:0004038">
    <property type="term" value="F:allantoinase activity"/>
    <property type="evidence" value="ECO:0007669"/>
    <property type="project" value="TreeGrafter"/>
</dbReference>
<dbReference type="SUPFAM" id="SSF51338">
    <property type="entry name" value="Composite domain of metallo-dependent hydrolases"/>
    <property type="match status" value="1"/>
</dbReference>
<evidence type="ECO:0000256" key="2">
    <source>
        <dbReference type="ARBA" id="ARBA00010286"/>
    </source>
</evidence>
<evidence type="ECO:0000259" key="8">
    <source>
        <dbReference type="Pfam" id="PF12890"/>
    </source>
</evidence>
<dbReference type="FunCoup" id="A0A4V2Z3C8">
    <property type="interactions" value="248"/>
</dbReference>
<dbReference type="InterPro" id="IPR004722">
    <property type="entry name" value="DHOase"/>
</dbReference>
<evidence type="ECO:0000256" key="7">
    <source>
        <dbReference type="SAM" id="MobiDB-lite"/>
    </source>
</evidence>
<feature type="binding site" evidence="6">
    <location>
        <begin position="381"/>
        <end position="383"/>
    </location>
    <ligand>
        <name>substrate</name>
    </ligand>
</feature>
<dbReference type="GO" id="GO:0004151">
    <property type="term" value="F:dihydroorotase activity"/>
    <property type="evidence" value="ECO:0007669"/>
    <property type="project" value="UniProtKB-UniRule"/>
</dbReference>
<feature type="compositionally biased region" description="Basic and acidic residues" evidence="7">
    <location>
        <begin position="225"/>
        <end position="238"/>
    </location>
</feature>
<feature type="compositionally biased region" description="Basic residues" evidence="7">
    <location>
        <begin position="131"/>
        <end position="152"/>
    </location>
</feature>
<dbReference type="EMBL" id="SMKZ01000008">
    <property type="protein sequence ID" value="TDE12298.1"/>
    <property type="molecule type" value="Genomic_DNA"/>
</dbReference>
<dbReference type="GO" id="GO:0005737">
    <property type="term" value="C:cytoplasm"/>
    <property type="evidence" value="ECO:0007669"/>
    <property type="project" value="TreeGrafter"/>
</dbReference>
<feature type="compositionally biased region" description="Basic residues" evidence="7">
    <location>
        <begin position="161"/>
        <end position="171"/>
    </location>
</feature>
<feature type="compositionally biased region" description="Basic residues" evidence="7">
    <location>
        <begin position="12"/>
        <end position="25"/>
    </location>
</feature>
<feature type="binding site" evidence="6">
    <location>
        <position position="473"/>
    </location>
    <ligand>
        <name>Zn(2+)</name>
        <dbReference type="ChEBI" id="CHEBI:29105"/>
        <label>2</label>
    </ligand>
</feature>
<comment type="catalytic activity">
    <reaction evidence="6">
        <text>(S)-dihydroorotate + H2O = N-carbamoyl-L-aspartate + H(+)</text>
        <dbReference type="Rhea" id="RHEA:24296"/>
        <dbReference type="ChEBI" id="CHEBI:15377"/>
        <dbReference type="ChEBI" id="CHEBI:15378"/>
        <dbReference type="ChEBI" id="CHEBI:30864"/>
        <dbReference type="ChEBI" id="CHEBI:32814"/>
        <dbReference type="EC" id="3.5.2.3"/>
    </reaction>
</comment>
<dbReference type="InterPro" id="IPR002195">
    <property type="entry name" value="Dihydroorotase_CS"/>
</dbReference>
<feature type="binding site" evidence="6">
    <location>
        <position position="413"/>
    </location>
    <ligand>
        <name>substrate</name>
    </ligand>
</feature>
<dbReference type="GO" id="GO:0044205">
    <property type="term" value="P:'de novo' UMP biosynthetic process"/>
    <property type="evidence" value="ECO:0007669"/>
    <property type="project" value="UniProtKB-UniRule"/>
</dbReference>
<sequence>MRRRCRDPTPALRRRPLARRRHAGSGHRGGDGPAHRGPLGEEAAHPARAHRRQPVLRGLHPHPHVVRAGGEAAVRRRRQLLREGLQPVQGREPQGHRAYAGGHGRRRRRRTALRQRRAVPPGHVGLDQRLRSQRRRRHPRAPHPGAARRIHHAPAPGRAQRQAHRHRRRRPAQPGRAQQRRAAGDARREGHAGGAADFAADGRRALALRRQLRPRRRAERRRRGHDAARAARAHERRVLPVRPRVQPPLRPRLAPAGADARGGAGPASRPDEPRHGDHRRGGRQRPLGHRRTGHQRRVRAHGGALPDAGRHHRGGGVTPNATILIRAARVLGGEPRDLLIDDGVIVALGAGARAADAARTATVVDADGLIALPGLVDLHTHLREPGREDAETVETGTLAAARGGFTAVHAMANTDPVADTAGVVEQVWRLGREAGHADVRPVGAVTVGLRGERLAELGAMADSAAGVRVFSDDGVCVSDAMLMRRALEYVKAFDGVIAQHAQEPRLTEGAQMNEGELSGRLGLQGWPNVAEEAIVARDVLLAEHVGSQVHICHLSTRGSVEIVRLAKQRGLPVTAEVTPHHLLLTDELVATYDPRYKVNPPLRSAADVAALREALADGTIDIVATDHAPHPVEAKDCEWDVAAFGMLGLETALSVVQHTMVDTGLLDWSGVAERMSYAPARIGRCDTGELAHGRPLAEGEPANIVLVDPSVSATVDPSASASLSRNTPYEGMKLPGAVVATFLRGRPTHVTGGLL</sequence>
<feature type="binding site" evidence="6">
    <location>
        <position position="379"/>
    </location>
    <ligand>
        <name>Zn(2+)</name>
        <dbReference type="ChEBI" id="CHEBI:29105"/>
        <label>1</label>
    </ligand>
</feature>
<dbReference type="PANTHER" id="PTHR43668">
    <property type="entry name" value="ALLANTOINASE"/>
    <property type="match status" value="1"/>
</dbReference>
<dbReference type="PANTHER" id="PTHR43668:SF2">
    <property type="entry name" value="ALLANTOINASE"/>
    <property type="match status" value="1"/>
</dbReference>
<feature type="compositionally biased region" description="Basic and acidic residues" evidence="7">
    <location>
        <begin position="28"/>
        <end position="45"/>
    </location>
</feature>
<reference evidence="9 10" key="1">
    <citation type="submission" date="2019-03" db="EMBL/GenBank/DDBJ databases">
        <title>Draft genome sequences of novel Actinobacteria.</title>
        <authorList>
            <person name="Sahin N."/>
            <person name="Ay H."/>
            <person name="Saygin H."/>
        </authorList>
    </citation>
    <scope>NUCLEOTIDE SEQUENCE [LARGE SCALE GENOMIC DNA]</scope>
    <source>
        <strain evidence="9 10">5K138</strain>
    </source>
</reference>
<keyword evidence="10" id="KW-1185">Reference proteome</keyword>
<comment type="caution">
    <text evidence="9">The sequence shown here is derived from an EMBL/GenBank/DDBJ whole genome shotgun (WGS) entry which is preliminary data.</text>
</comment>
<comment type="cofactor">
    <cofactor evidence="6">
        <name>Zn(2+)</name>
        <dbReference type="ChEBI" id="CHEBI:29105"/>
    </cofactor>
    <text evidence="6">Binds 2 Zn(2+) ions per subunit.</text>
</comment>
<dbReference type="GO" id="GO:0008270">
    <property type="term" value="F:zinc ion binding"/>
    <property type="evidence" value="ECO:0007669"/>
    <property type="project" value="UniProtKB-UniRule"/>
</dbReference>
<feature type="binding site" evidence="6">
    <location>
        <position position="630"/>
    </location>
    <ligand>
        <name>substrate</name>
    </ligand>
</feature>
<keyword evidence="4 6" id="KW-0378">Hydrolase</keyword>
<dbReference type="InterPro" id="IPR024403">
    <property type="entry name" value="DHOase_cat"/>
</dbReference>
<dbReference type="CDD" id="cd01317">
    <property type="entry name" value="DHOase_IIa"/>
    <property type="match status" value="1"/>
</dbReference>
<dbReference type="GO" id="GO:0006145">
    <property type="term" value="P:purine nucleobase catabolic process"/>
    <property type="evidence" value="ECO:0007669"/>
    <property type="project" value="TreeGrafter"/>
</dbReference>
<dbReference type="OrthoDB" id="9803027at2"/>
<keyword evidence="6" id="KW-0862">Zinc</keyword>
<feature type="region of interest" description="Disordered" evidence="7">
    <location>
        <begin position="1"/>
        <end position="318"/>
    </location>
</feature>
<dbReference type="Proteomes" id="UP000294739">
    <property type="component" value="Unassembled WGS sequence"/>
</dbReference>
<evidence type="ECO:0000313" key="10">
    <source>
        <dbReference type="Proteomes" id="UP000294739"/>
    </source>
</evidence>
<feature type="binding site" evidence="6">
    <location>
        <position position="626"/>
    </location>
    <ligand>
        <name>Zn(2+)</name>
        <dbReference type="ChEBI" id="CHEBI:29105"/>
        <label>1</label>
    </ligand>
</feature>
<proteinExistence type="inferred from homology"/>
<feature type="compositionally biased region" description="Low complexity" evidence="7">
    <location>
        <begin position="172"/>
        <end position="181"/>
    </location>
</feature>
<evidence type="ECO:0000256" key="6">
    <source>
        <dbReference type="HAMAP-Rule" id="MF_00220"/>
    </source>
</evidence>
<feature type="compositionally biased region" description="Basic residues" evidence="7">
    <location>
        <begin position="103"/>
        <end position="117"/>
    </location>
</feature>
<feature type="binding site" evidence="6">
    <location>
        <position position="500"/>
    </location>
    <ligand>
        <name>Zn(2+)</name>
        <dbReference type="ChEBI" id="CHEBI:29105"/>
        <label>2</label>
    </ligand>
</feature>
<feature type="compositionally biased region" description="Basic residues" evidence="7">
    <location>
        <begin position="206"/>
        <end position="224"/>
    </location>
</feature>
<dbReference type="Gene3D" id="2.30.40.10">
    <property type="entry name" value="Urease, subunit C, domain 1"/>
    <property type="match status" value="1"/>
</dbReference>
<comment type="pathway">
    <text evidence="6">Pyrimidine metabolism; UMP biosynthesis via de novo pathway; (S)-dihydroorotate from bicarbonate: step 3/3.</text>
</comment>
<protein>
    <recommendedName>
        <fullName evidence="6">Dihydroorotase</fullName>
        <shortName evidence="6">DHOase</shortName>
        <ecNumber evidence="6">3.5.2.3</ecNumber>
    </recommendedName>
</protein>
<dbReference type="UniPathway" id="UPA00070">
    <property type="reaction ID" value="UER00117"/>
</dbReference>
<comment type="function">
    <text evidence="1 6">Catalyzes the reversible cyclization of carbamoyl aspartate to dihydroorotate.</text>
</comment>
<organism evidence="9 10">
    <name type="scientific">Jiangella asiatica</name>
    <dbReference type="NCBI Taxonomy" id="2530372"/>
    <lineage>
        <taxon>Bacteria</taxon>
        <taxon>Bacillati</taxon>
        <taxon>Actinomycetota</taxon>
        <taxon>Actinomycetes</taxon>
        <taxon>Jiangellales</taxon>
        <taxon>Jiangellaceae</taxon>
        <taxon>Jiangella</taxon>
    </lineage>
</organism>
<dbReference type="HAMAP" id="MF_00220_B">
    <property type="entry name" value="PyrC_classI_B"/>
    <property type="match status" value="1"/>
</dbReference>
<feature type="compositionally biased region" description="Basic residues" evidence="7">
    <location>
        <begin position="276"/>
        <end position="300"/>
    </location>
</feature>
<dbReference type="NCBIfam" id="TIGR00857">
    <property type="entry name" value="pyrC_multi"/>
    <property type="match status" value="1"/>
</dbReference>
<dbReference type="InterPro" id="IPR050138">
    <property type="entry name" value="DHOase/Allantoinase_Hydrolase"/>
</dbReference>
<accession>A0A4V2Z3C8</accession>
<dbReference type="Gene3D" id="3.20.20.140">
    <property type="entry name" value="Metal-dependent hydrolases"/>
    <property type="match status" value="1"/>
</dbReference>
<name>A0A4V2Z3C8_9ACTN</name>
<feature type="binding site" evidence="6">
    <location>
        <position position="599"/>
    </location>
    <ligand>
        <name>substrate</name>
    </ligand>
</feature>
<dbReference type="InterPro" id="IPR011059">
    <property type="entry name" value="Metal-dep_hydrolase_composite"/>
</dbReference>
<feature type="compositionally biased region" description="Basic residues" evidence="7">
    <location>
        <begin position="47"/>
        <end position="65"/>
    </location>
</feature>
<evidence type="ECO:0000256" key="5">
    <source>
        <dbReference type="ARBA" id="ARBA00022975"/>
    </source>
</evidence>